<sequence length="93" mass="10380">MPKHQRKLRIYISADALALLKHLDYPCSEEVLASAKRVEGLEDEGMDYELSGTRDDFESLAGWVAGDANHADRRQKRKLALLLALSDALEAVL</sequence>
<evidence type="ECO:0000313" key="2">
    <source>
        <dbReference type="Proteomes" id="UP000217343"/>
    </source>
</evidence>
<gene>
    <name evidence="1" type="ORF">MYMAC_004396</name>
</gene>
<dbReference type="KEGG" id="mmas:MYMAC_004396"/>
<keyword evidence="2" id="KW-1185">Reference proteome</keyword>
<dbReference type="RefSeq" id="WP_095959539.1">
    <property type="nucleotide sequence ID" value="NZ_CP022203.1"/>
</dbReference>
<proteinExistence type="predicted"/>
<evidence type="ECO:0000313" key="1">
    <source>
        <dbReference type="EMBL" id="ATB48765.1"/>
    </source>
</evidence>
<dbReference type="Proteomes" id="UP000217343">
    <property type="component" value="Chromosome"/>
</dbReference>
<protein>
    <submittedName>
        <fullName evidence="1">Uncharacterized protein</fullName>
    </submittedName>
</protein>
<reference evidence="1 2" key="1">
    <citation type="submission" date="2017-06" db="EMBL/GenBank/DDBJ databases">
        <title>Sequencing and comparative analysis of myxobacterial genomes.</title>
        <authorList>
            <person name="Rupp O."/>
            <person name="Goesmann A."/>
            <person name="Sogaard-Andersen L."/>
        </authorList>
    </citation>
    <scope>NUCLEOTIDE SEQUENCE [LARGE SCALE GENOMIC DNA]</scope>
    <source>
        <strain evidence="1 2">DSM 14697</strain>
    </source>
</reference>
<dbReference type="AlphaFoldDB" id="A0A250JY44"/>
<dbReference type="EMBL" id="CP022203">
    <property type="protein sequence ID" value="ATB48765.1"/>
    <property type="molecule type" value="Genomic_DNA"/>
</dbReference>
<accession>A0A250JY44</accession>
<organism evidence="1 2">
    <name type="scientific">Corallococcus macrosporus DSM 14697</name>
    <dbReference type="NCBI Taxonomy" id="1189310"/>
    <lineage>
        <taxon>Bacteria</taxon>
        <taxon>Pseudomonadati</taxon>
        <taxon>Myxococcota</taxon>
        <taxon>Myxococcia</taxon>
        <taxon>Myxococcales</taxon>
        <taxon>Cystobacterineae</taxon>
        <taxon>Myxococcaceae</taxon>
        <taxon>Corallococcus</taxon>
    </lineage>
</organism>
<name>A0A250JY44_9BACT</name>